<dbReference type="CDD" id="cd00336">
    <property type="entry name" value="Ribosomal_L22"/>
    <property type="match status" value="1"/>
</dbReference>
<dbReference type="InterPro" id="IPR036394">
    <property type="entry name" value="Ribosomal_uL22_sf"/>
</dbReference>
<dbReference type="GO" id="GO:0019843">
    <property type="term" value="F:rRNA binding"/>
    <property type="evidence" value="ECO:0007669"/>
    <property type="project" value="UniProtKB-UniRule"/>
</dbReference>
<gene>
    <name evidence="7" type="primary">rplV</name>
    <name evidence="11" type="ORF">A3G00_00860</name>
</gene>
<dbReference type="InterPro" id="IPR005727">
    <property type="entry name" value="Ribosomal_uL22_bac/chlpt-type"/>
</dbReference>
<dbReference type="GO" id="GO:0006412">
    <property type="term" value="P:translation"/>
    <property type="evidence" value="ECO:0007669"/>
    <property type="project" value="UniProtKB-UniRule"/>
</dbReference>
<evidence type="ECO:0000256" key="4">
    <source>
        <dbReference type="ARBA" id="ARBA00022980"/>
    </source>
</evidence>
<evidence type="ECO:0000256" key="10">
    <source>
        <dbReference type="RuleBase" id="RU004008"/>
    </source>
</evidence>
<comment type="function">
    <text evidence="7">The globular domain of the protein is located near the polypeptide exit tunnel on the outside of the subunit, while an extended beta-hairpin is found that lines the wall of the exit tunnel in the center of the 70S ribosome.</text>
</comment>
<dbReference type="HAMAP" id="MF_01331_B">
    <property type="entry name" value="Ribosomal_uL22_B"/>
    <property type="match status" value="1"/>
</dbReference>
<dbReference type="SUPFAM" id="SSF54843">
    <property type="entry name" value="Ribosomal protein L22"/>
    <property type="match status" value="1"/>
</dbReference>
<evidence type="ECO:0000313" key="12">
    <source>
        <dbReference type="Proteomes" id="UP000178347"/>
    </source>
</evidence>
<dbReference type="NCBIfam" id="TIGR01044">
    <property type="entry name" value="rplV_bact"/>
    <property type="match status" value="1"/>
</dbReference>
<organism evidence="11 12">
    <name type="scientific">Candidatus Magasanikbacteria bacterium RIFCSPLOWO2_12_FULL_43_12</name>
    <dbReference type="NCBI Taxonomy" id="1798692"/>
    <lineage>
        <taxon>Bacteria</taxon>
        <taxon>Candidatus Magasanikiibacteriota</taxon>
    </lineage>
</organism>
<dbReference type="Proteomes" id="UP000178347">
    <property type="component" value="Unassembled WGS sequence"/>
</dbReference>
<evidence type="ECO:0000256" key="1">
    <source>
        <dbReference type="ARBA" id="ARBA00009451"/>
    </source>
</evidence>
<evidence type="ECO:0000256" key="7">
    <source>
        <dbReference type="HAMAP-Rule" id="MF_01331"/>
    </source>
</evidence>
<evidence type="ECO:0000313" key="11">
    <source>
        <dbReference type="EMBL" id="OGH75062.1"/>
    </source>
</evidence>
<keyword evidence="3 7" id="KW-0694">RNA-binding</keyword>
<comment type="caution">
    <text evidence="11">The sequence shown here is derived from an EMBL/GenBank/DDBJ whole genome shotgun (WGS) entry which is preliminary data.</text>
</comment>
<dbReference type="STRING" id="1798692.A3G00_00860"/>
<keyword evidence="2 7" id="KW-0699">rRNA-binding</keyword>
<dbReference type="Pfam" id="PF00237">
    <property type="entry name" value="Ribosomal_L22"/>
    <property type="match status" value="1"/>
</dbReference>
<proteinExistence type="inferred from homology"/>
<comment type="function">
    <text evidence="7 10">This protein binds specifically to 23S rRNA; its binding is stimulated by other ribosomal proteins, e.g., L4, L17, and L20. It is important during the early stages of 50S assembly. It makes multiple contacts with different domains of the 23S rRNA in the assembled 50S subunit and ribosome.</text>
</comment>
<evidence type="ECO:0000256" key="3">
    <source>
        <dbReference type="ARBA" id="ARBA00022884"/>
    </source>
</evidence>
<sequence>MAKVEMKAKLRYLRMAPRKVRILADLLIGKSAAEAIVQLEQSRRTAARPLLKLLQSAIANAKHNYESDESSLMVKQITVDGGPILYRWMPRAMGRATPIRKRTAHIVLTLTGEVKEKKTEKAEKKALKK</sequence>
<accession>A0A1F6MTX1</accession>
<keyword evidence="5 7" id="KW-0687">Ribonucleoprotein</keyword>
<dbReference type="InterPro" id="IPR047867">
    <property type="entry name" value="Ribosomal_uL22_bac/org-type"/>
</dbReference>
<evidence type="ECO:0000256" key="9">
    <source>
        <dbReference type="RuleBase" id="RU004006"/>
    </source>
</evidence>
<comment type="subunit">
    <text evidence="7 9">Part of the 50S ribosomal subunit.</text>
</comment>
<dbReference type="GO" id="GO:0003735">
    <property type="term" value="F:structural constituent of ribosome"/>
    <property type="evidence" value="ECO:0007669"/>
    <property type="project" value="InterPro"/>
</dbReference>
<name>A0A1F6MTX1_9BACT</name>
<evidence type="ECO:0000256" key="8">
    <source>
        <dbReference type="RuleBase" id="RU004005"/>
    </source>
</evidence>
<dbReference type="AlphaFoldDB" id="A0A1F6MTX1"/>
<dbReference type="PANTHER" id="PTHR13501:SF8">
    <property type="entry name" value="LARGE RIBOSOMAL SUBUNIT PROTEIN UL22M"/>
    <property type="match status" value="1"/>
</dbReference>
<dbReference type="PANTHER" id="PTHR13501">
    <property type="entry name" value="CHLOROPLAST 50S RIBOSOMAL PROTEIN L22-RELATED"/>
    <property type="match status" value="1"/>
</dbReference>
<evidence type="ECO:0000256" key="2">
    <source>
        <dbReference type="ARBA" id="ARBA00022730"/>
    </source>
</evidence>
<dbReference type="GO" id="GO:0022625">
    <property type="term" value="C:cytosolic large ribosomal subunit"/>
    <property type="evidence" value="ECO:0007669"/>
    <property type="project" value="TreeGrafter"/>
</dbReference>
<reference evidence="11 12" key="1">
    <citation type="journal article" date="2016" name="Nat. Commun.">
        <title>Thousands of microbial genomes shed light on interconnected biogeochemical processes in an aquifer system.</title>
        <authorList>
            <person name="Anantharaman K."/>
            <person name="Brown C.T."/>
            <person name="Hug L.A."/>
            <person name="Sharon I."/>
            <person name="Castelle C.J."/>
            <person name="Probst A.J."/>
            <person name="Thomas B.C."/>
            <person name="Singh A."/>
            <person name="Wilkins M.J."/>
            <person name="Karaoz U."/>
            <person name="Brodie E.L."/>
            <person name="Williams K.H."/>
            <person name="Hubbard S.S."/>
            <person name="Banfield J.F."/>
        </authorList>
    </citation>
    <scope>NUCLEOTIDE SEQUENCE [LARGE SCALE GENOMIC DNA]</scope>
</reference>
<dbReference type="EMBL" id="MFQN01000010">
    <property type="protein sequence ID" value="OGH75062.1"/>
    <property type="molecule type" value="Genomic_DNA"/>
</dbReference>
<dbReference type="Gene3D" id="3.90.470.10">
    <property type="entry name" value="Ribosomal protein L22/L17"/>
    <property type="match status" value="1"/>
</dbReference>
<evidence type="ECO:0000256" key="5">
    <source>
        <dbReference type="ARBA" id="ARBA00023274"/>
    </source>
</evidence>
<keyword evidence="4 7" id="KW-0689">Ribosomal protein</keyword>
<comment type="similarity">
    <text evidence="1 7 8">Belongs to the universal ribosomal protein uL22 family.</text>
</comment>
<evidence type="ECO:0000256" key="6">
    <source>
        <dbReference type="ARBA" id="ARBA00035207"/>
    </source>
</evidence>
<dbReference type="InterPro" id="IPR001063">
    <property type="entry name" value="Ribosomal_uL22"/>
</dbReference>
<protein>
    <recommendedName>
        <fullName evidence="6 7">Large ribosomal subunit protein uL22</fullName>
    </recommendedName>
</protein>